<dbReference type="NCBIfam" id="NF033510">
    <property type="entry name" value="Ca_tandemer"/>
    <property type="match status" value="4"/>
</dbReference>
<dbReference type="Proteomes" id="UP000284416">
    <property type="component" value="Unassembled WGS sequence"/>
</dbReference>
<dbReference type="Pfam" id="PF00041">
    <property type="entry name" value="fn3"/>
    <property type="match status" value="1"/>
</dbReference>
<organism evidence="2 3">
    <name type="scientific">Neobacillus notoginsengisoli</name>
    <dbReference type="NCBI Taxonomy" id="1578198"/>
    <lineage>
        <taxon>Bacteria</taxon>
        <taxon>Bacillati</taxon>
        <taxon>Bacillota</taxon>
        <taxon>Bacilli</taxon>
        <taxon>Bacillales</taxon>
        <taxon>Bacillaceae</taxon>
        <taxon>Neobacillus</taxon>
    </lineage>
</organism>
<dbReference type="Gene3D" id="2.60.120.970">
    <property type="match status" value="1"/>
</dbReference>
<gene>
    <name evidence="2" type="ORF">D1B31_03930</name>
</gene>
<sequence length="1118" mass="121244">MMSVNLRKWLVGVVAGVLVFSSFGPFEAESVEASNYERMWEFPELRTENSSTFWNTNRSLTVDLYPFPVHEKDHTGKFVRKDLTAIDGPVSQISFVSDSERGTNFASGGLVKVGTDENGTYRTFIHFGNKLPKFTPNQQILNAKLQLYQEGGGSEPPYGSPRHKDATFSVHNVLTAWDGGRLTWDSQPQLSELPTTSETIEKAVDSPRFSWDVTDVVRKWQKNPDSSHGLALKATDESKPGSGVSFEKIPKSITYIPVLQINYIDTKEFDLTARGYGSGRNSQQGGFDLRWSPLPGSNKVGIQLFNGKDYEEIGIGEGTLWSSVGKNIWPTKEQIANGEYRLRLDGSGGPFADNPGPVYQNAVAQGIDQFAYYFRVVAYYDDFTVISEPVKAYIPDQTAPSAPKNIRVNELHSNFTISWDPSVDDRAGIKNYQVFVRDVNTRLVLAKTTDETQITLNENVLTLGQRYEIVVRAYDKSGWEENFADSEAVIAQPRRLRDAIVSGYSMPVWPVEATGWLNLRLLAKNEGTEEWSAANGYEIRVEGLPYSYRLNPDEVVKSGEVGDFSFTIKDEKPLGKIPIKYGIYHPETGWVGRPVEGTITVEDRTAPTINLEAPSRYDILKGDVSFKGTISDVQLKSYSILYGKGESPADWETIKTVSDGSGIINTTWNTRGIPYGLYTLRIFTEDTSGNSSVFDIVVTLNTPPMPPSFFGEVTDFAKVITGKAEPRSTVKVSTKGGVLLGSAQTGDDGTFMIQLPAAQPAGTVLEITTTDLVGNMSRPIYVTVIDKTPPAAPKVTTVTDRSITITGTAEKGAYVEIVKGTSRVAEGYVKEDGTFSITLLQKQPAGTVLTVTATDQANNKSMPARVTVLDKTPPPAPKVNSVADNSTAVTGTAEKGATIKVTRGTTVLGTAAVRTDGTYSVSIPKQAVGTILKVTATDKALNVSAAASMTVIDKTPPPAPRINPVANTSTAISGTAEKYAVVRIFKGSTVIASTSAKADGKYSVAIPKQAAGTILYVTATDKAKNVSVKAKTTVIDKIAPAIPTVNAVYSTHTTVKGKAEKSSYITVKSGKTIIGTAQTDTKGNYTVKIKRQKRGTTLTITAKDKAGNTSQPRTVKVK</sequence>
<dbReference type="OrthoDB" id="1432909at2"/>
<dbReference type="Gene3D" id="2.60.40.10">
    <property type="entry name" value="Immunoglobulins"/>
    <property type="match status" value="6"/>
</dbReference>
<accession>A0A417YYF6</accession>
<dbReference type="NCBIfam" id="NF033679">
    <property type="entry name" value="DNRLRE_dom"/>
    <property type="match status" value="1"/>
</dbReference>
<dbReference type="Pfam" id="PF17936">
    <property type="entry name" value="Big_6"/>
    <property type="match status" value="5"/>
</dbReference>
<feature type="domain" description="Fibronectin type-III" evidence="1">
    <location>
        <begin position="399"/>
        <end position="494"/>
    </location>
</feature>
<proteinExistence type="predicted"/>
<dbReference type="RefSeq" id="WP_118919440.1">
    <property type="nucleotide sequence ID" value="NZ_QWEG01000002.1"/>
</dbReference>
<dbReference type="AlphaFoldDB" id="A0A417YYF6"/>
<dbReference type="SUPFAM" id="SSF49265">
    <property type="entry name" value="Fibronectin type III"/>
    <property type="match status" value="1"/>
</dbReference>
<keyword evidence="3" id="KW-1185">Reference proteome</keyword>
<name>A0A417YYF6_9BACI</name>
<comment type="caution">
    <text evidence="2">The sequence shown here is derived from an EMBL/GenBank/DDBJ whole genome shotgun (WGS) entry which is preliminary data.</text>
</comment>
<evidence type="ECO:0000259" key="1">
    <source>
        <dbReference type="PROSITE" id="PS50853"/>
    </source>
</evidence>
<dbReference type="InterPro" id="IPR003961">
    <property type="entry name" value="FN3_dom"/>
</dbReference>
<dbReference type="SMART" id="SM00060">
    <property type="entry name" value="FN3"/>
    <property type="match status" value="1"/>
</dbReference>
<dbReference type="PROSITE" id="PS50853">
    <property type="entry name" value="FN3"/>
    <property type="match status" value="1"/>
</dbReference>
<dbReference type="InterPro" id="IPR041498">
    <property type="entry name" value="Big_6"/>
</dbReference>
<evidence type="ECO:0000313" key="3">
    <source>
        <dbReference type="Proteomes" id="UP000284416"/>
    </source>
</evidence>
<dbReference type="CDD" id="cd00063">
    <property type="entry name" value="FN3"/>
    <property type="match status" value="1"/>
</dbReference>
<reference evidence="2 3" key="1">
    <citation type="journal article" date="2017" name="Int. J. Syst. Evol. Microbiol.">
        <title>Bacillus notoginsengisoli sp. nov., a novel bacterium isolated from the rhizosphere of Panax notoginseng.</title>
        <authorList>
            <person name="Zhang M.Y."/>
            <person name="Cheng J."/>
            <person name="Cai Y."/>
            <person name="Zhang T.Y."/>
            <person name="Wu Y.Y."/>
            <person name="Manikprabhu D."/>
            <person name="Li W.J."/>
            <person name="Zhang Y.X."/>
        </authorList>
    </citation>
    <scope>NUCLEOTIDE SEQUENCE [LARGE SCALE GENOMIC DNA]</scope>
    <source>
        <strain evidence="2 3">JCM 30743</strain>
    </source>
</reference>
<dbReference type="InterPro" id="IPR036116">
    <property type="entry name" value="FN3_sf"/>
</dbReference>
<dbReference type="InterPro" id="IPR013783">
    <property type="entry name" value="Ig-like_fold"/>
</dbReference>
<dbReference type="EMBL" id="QWEG01000002">
    <property type="protein sequence ID" value="RHW42744.1"/>
    <property type="molecule type" value="Genomic_DNA"/>
</dbReference>
<protein>
    <recommendedName>
        <fullName evidence="1">Fibronectin type-III domain-containing protein</fullName>
    </recommendedName>
</protein>
<evidence type="ECO:0000313" key="2">
    <source>
        <dbReference type="EMBL" id="RHW42744.1"/>
    </source>
</evidence>